<proteinExistence type="predicted"/>
<dbReference type="EMBL" id="LJBN01000099">
    <property type="protein sequence ID" value="OOQ90113.1"/>
    <property type="molecule type" value="Genomic_DNA"/>
</dbReference>
<organism evidence="1 2">
    <name type="scientific">Penicillium brasilianum</name>
    <dbReference type="NCBI Taxonomy" id="104259"/>
    <lineage>
        <taxon>Eukaryota</taxon>
        <taxon>Fungi</taxon>
        <taxon>Dikarya</taxon>
        <taxon>Ascomycota</taxon>
        <taxon>Pezizomycotina</taxon>
        <taxon>Eurotiomycetes</taxon>
        <taxon>Eurotiomycetidae</taxon>
        <taxon>Eurotiales</taxon>
        <taxon>Aspergillaceae</taxon>
        <taxon>Penicillium</taxon>
    </lineage>
</organism>
<sequence length="199" mass="21840">MGAAKRLSRSLSLYVQVQDRVVTTKMEPVRVTNSSVIISTRSTSGTLVPPHGRSPLPDHHWLLLRIPTSNATKVHGRGGFLEGTHTTTAPEGNPGPHRAGWLAFQRANRRHLAGCGRSERFPWIERELCLDGVPWVRECWLGMRWDAPLKYVGNGGLGTLGPGNLGLGTRNAKRDPGECKKVLTGIGFPSFEQLAGYWV</sequence>
<dbReference type="Proteomes" id="UP000190744">
    <property type="component" value="Unassembled WGS sequence"/>
</dbReference>
<gene>
    <name evidence="1" type="ORF">PEBR_05152</name>
</gene>
<reference evidence="2" key="1">
    <citation type="submission" date="2015-09" db="EMBL/GenBank/DDBJ databases">
        <authorList>
            <person name="Fill T.P."/>
            <person name="Baretta J.F."/>
            <person name="de Almeida L.G."/>
            <person name="Rocha M."/>
            <person name="de Souza D.H."/>
            <person name="Malavazi I."/>
            <person name="Cerdeira L.T."/>
            <person name="Hong H."/>
            <person name="Samborskyy M."/>
            <person name="de Vasconcelos A.T."/>
            <person name="Leadlay P."/>
            <person name="Rodrigues-Filho E."/>
        </authorList>
    </citation>
    <scope>NUCLEOTIDE SEQUENCE [LARGE SCALE GENOMIC DNA]</scope>
    <source>
        <strain evidence="2">LaBioMMi 136</strain>
    </source>
</reference>
<dbReference type="AlphaFoldDB" id="A0A1S9RX51"/>
<evidence type="ECO:0000313" key="1">
    <source>
        <dbReference type="EMBL" id="OOQ90113.1"/>
    </source>
</evidence>
<accession>A0A1S9RX51</accession>
<name>A0A1S9RX51_PENBI</name>
<evidence type="ECO:0000313" key="2">
    <source>
        <dbReference type="Proteomes" id="UP000190744"/>
    </source>
</evidence>
<protein>
    <submittedName>
        <fullName evidence="1">Uncharacterized protein</fullName>
    </submittedName>
</protein>
<comment type="caution">
    <text evidence="1">The sequence shown here is derived from an EMBL/GenBank/DDBJ whole genome shotgun (WGS) entry which is preliminary data.</text>
</comment>